<proteinExistence type="predicted"/>
<evidence type="ECO:0000256" key="5">
    <source>
        <dbReference type="ARBA" id="ARBA00022989"/>
    </source>
</evidence>
<evidence type="ECO:0000256" key="3">
    <source>
        <dbReference type="ARBA" id="ARBA00022475"/>
    </source>
</evidence>
<dbReference type="EMBL" id="CP010537">
    <property type="protein sequence ID" value="AJG24031.1"/>
    <property type="molecule type" value="Genomic_DNA"/>
</dbReference>
<evidence type="ECO:0000256" key="6">
    <source>
        <dbReference type="ARBA" id="ARBA00023136"/>
    </source>
</evidence>
<dbReference type="PANTHER" id="PTHR36838">
    <property type="entry name" value="AUXIN EFFLUX CARRIER FAMILY PROTEIN"/>
    <property type="match status" value="1"/>
</dbReference>
<keyword evidence="3" id="KW-1003">Cell membrane</keyword>
<dbReference type="GO" id="GO:0055085">
    <property type="term" value="P:transmembrane transport"/>
    <property type="evidence" value="ECO:0007669"/>
    <property type="project" value="InterPro"/>
</dbReference>
<dbReference type="InterPro" id="IPR004776">
    <property type="entry name" value="Mem_transp_PIN-like"/>
</dbReference>
<dbReference type="STRING" id="68895.RR42_s2449"/>
<evidence type="ECO:0000313" key="9">
    <source>
        <dbReference type="Proteomes" id="UP000031843"/>
    </source>
</evidence>
<evidence type="ECO:0000256" key="1">
    <source>
        <dbReference type="ARBA" id="ARBA00004141"/>
    </source>
</evidence>
<dbReference type="RefSeq" id="WP_043356033.1">
    <property type="nucleotide sequence ID" value="NZ_CP010537.1"/>
</dbReference>
<dbReference type="GO" id="GO:0016020">
    <property type="term" value="C:membrane"/>
    <property type="evidence" value="ECO:0007669"/>
    <property type="project" value="UniProtKB-SubCell"/>
</dbReference>
<protein>
    <submittedName>
        <fullName evidence="8">Auxin Efflux Carrier</fullName>
    </submittedName>
</protein>
<dbReference type="AlphaFoldDB" id="A0A0C4YTT3"/>
<feature type="transmembrane region" description="Helical" evidence="7">
    <location>
        <begin position="122"/>
        <end position="145"/>
    </location>
</feature>
<gene>
    <name evidence="8" type="ORF">RR42_s2449</name>
</gene>
<feature type="transmembrane region" description="Helical" evidence="7">
    <location>
        <begin position="6"/>
        <end position="27"/>
    </location>
</feature>
<evidence type="ECO:0000256" key="4">
    <source>
        <dbReference type="ARBA" id="ARBA00022692"/>
    </source>
</evidence>
<evidence type="ECO:0000256" key="7">
    <source>
        <dbReference type="SAM" id="Phobius"/>
    </source>
</evidence>
<dbReference type="OrthoDB" id="3435874at2"/>
<feature type="transmembrane region" description="Helical" evidence="7">
    <location>
        <begin position="166"/>
        <end position="187"/>
    </location>
</feature>
<feature type="transmembrane region" description="Helical" evidence="7">
    <location>
        <begin position="34"/>
        <end position="52"/>
    </location>
</feature>
<keyword evidence="5 7" id="KW-1133">Transmembrane helix</keyword>
<keyword evidence="2" id="KW-0813">Transport</keyword>
<accession>A0A0C4YTT3</accession>
<feature type="transmembrane region" description="Helical" evidence="7">
    <location>
        <begin position="260"/>
        <end position="280"/>
    </location>
</feature>
<keyword evidence="6 7" id="KW-0472">Membrane</keyword>
<feature type="transmembrane region" description="Helical" evidence="7">
    <location>
        <begin position="292"/>
        <end position="318"/>
    </location>
</feature>
<keyword evidence="4 7" id="KW-0812">Transmembrane</keyword>
<organism evidence="8 9">
    <name type="scientific">Cupriavidus basilensis</name>
    <dbReference type="NCBI Taxonomy" id="68895"/>
    <lineage>
        <taxon>Bacteria</taxon>
        <taxon>Pseudomonadati</taxon>
        <taxon>Pseudomonadota</taxon>
        <taxon>Betaproteobacteria</taxon>
        <taxon>Burkholderiales</taxon>
        <taxon>Burkholderiaceae</taxon>
        <taxon>Cupriavidus</taxon>
    </lineage>
</organism>
<feature type="transmembrane region" description="Helical" evidence="7">
    <location>
        <begin position="64"/>
        <end position="84"/>
    </location>
</feature>
<comment type="subcellular location">
    <subcellularLocation>
        <location evidence="1">Membrane</location>
        <topology evidence="1">Multi-pass membrane protein</topology>
    </subcellularLocation>
</comment>
<dbReference type="Proteomes" id="UP000031843">
    <property type="component" value="Chromosome secondary"/>
</dbReference>
<dbReference type="Pfam" id="PF03547">
    <property type="entry name" value="Mem_trans"/>
    <property type="match status" value="1"/>
</dbReference>
<feature type="transmembrane region" description="Helical" evidence="7">
    <location>
        <begin position="235"/>
        <end position="254"/>
    </location>
</feature>
<evidence type="ECO:0000313" key="8">
    <source>
        <dbReference type="EMBL" id="AJG24031.1"/>
    </source>
</evidence>
<feature type="transmembrane region" description="Helical" evidence="7">
    <location>
        <begin position="199"/>
        <end position="223"/>
    </location>
</feature>
<reference evidence="8 9" key="1">
    <citation type="journal article" date="2015" name="Genome Announc.">
        <title>Complete Genome Sequence of Cupriavidus basilensis 4G11, Isolated from the Oak Ridge Field Research Center Site.</title>
        <authorList>
            <person name="Ray J."/>
            <person name="Waters R.J."/>
            <person name="Skerker J.M."/>
            <person name="Kuehl J.V."/>
            <person name="Price M.N."/>
            <person name="Huang J."/>
            <person name="Chakraborty R."/>
            <person name="Arkin A.P."/>
            <person name="Deutschbauer A."/>
        </authorList>
    </citation>
    <scope>NUCLEOTIDE SEQUENCE [LARGE SCALE GENOMIC DNA]</scope>
    <source>
        <strain evidence="8">4G11</strain>
    </source>
</reference>
<dbReference type="KEGG" id="cbw:RR42_s2449"/>
<feature type="transmembrane region" description="Helical" evidence="7">
    <location>
        <begin position="96"/>
        <end position="116"/>
    </location>
</feature>
<sequence>MLNILAIIAPIYILILIGFATTRAGLFAKADMRVFGKFVINLALPALLLRALSQRQVGEIFNVGYLLAYCIGSWAVIGLGYAWCRRVGRLNPSASAFYAMGMSCSNSGFVGYPILLLTLAPVAGVSLALNMMVENLLVIPFLLFMAERKQGGAGRWQALGKALARLIRNPLILGLLAGLAVSVFGLTLPAPLTRTIDTLATACSALSLFVIGGTLVGLPMGGLGSRIVPIVVGKLVLHPLCVLLAITMLPMLGLPGIDRSLRAAAVLMAAMPMMGIYATLGQAYGQEDFSAVTLLITTIASFFTLSALLFLLGAFHALP</sequence>
<keyword evidence="9" id="KW-1185">Reference proteome</keyword>
<name>A0A0C4YTT3_9BURK</name>
<evidence type="ECO:0000256" key="2">
    <source>
        <dbReference type="ARBA" id="ARBA00022448"/>
    </source>
</evidence>
<dbReference type="PANTHER" id="PTHR36838:SF1">
    <property type="entry name" value="SLR1864 PROTEIN"/>
    <property type="match status" value="1"/>
</dbReference>